<protein>
    <recommendedName>
        <fullName evidence="3">ASCH domain-containing protein</fullName>
    </recommendedName>
</protein>
<feature type="region of interest" description="Disordered" evidence="2">
    <location>
        <begin position="37"/>
        <end position="65"/>
    </location>
</feature>
<feature type="compositionally biased region" description="Polar residues" evidence="2">
    <location>
        <begin position="242"/>
        <end position="253"/>
    </location>
</feature>
<evidence type="ECO:0000313" key="4">
    <source>
        <dbReference type="EMBL" id="TGZ56664.1"/>
    </source>
</evidence>
<sequence>MTFLDIVARGNVNSKFQRSQRIQRRPSVSIYDYPEHLNPFNDDTMTNSQPQVPRESKSSKESSKHKFWTFGRTRKKRSNSFSIKSTWNGLFGKRKETPESMEKRSTITTVSTTYKREPYDRPTAPPRLSKDQQEFDEALGTLTRRRKYTFDNNTSRYSPNLTENGDPAKISDGNPQNTTTSIMNVDLTPKPPARRFGQVSPRPTDKIPPLDFEDKQSKQNGSITCHDKPEKIPIPPMRRFGNRSSQRLNGTTSDMEEDSINRSGNVSLRDENENVPEDYVFKRFNQDAVRRSNLSINSCTSVTSTTSIHGRKKRRAPQPPKQKEHVDTPLEGTYPSTVEVNKMTEPVSDASKLKLQITEPIDIVRVTENIVEMKKTCKELNEVSPRKEEQTDLYPKIIQDMSSDDITKNTEKTKTCDTSKDYKSEGKEKKDFSEEKIALKSDETSENADAETKVNEKLIKEHANIIVKDFVIEKDPVDIEYTRASQEKIEIIKDIDEESGEVCLRKKGSSSTLSRSDSFSVKEEIEKIEMQIKALESKNASKEQEDIDDMYQDDSITSTRLSIQANRRHFFENMVDGPSGPIKLEFKKLPREQKDIHVVRLTDPPIPVAASRDPVKVIELHISEPIRHKPELLDEVNPIPKPRRHSALSLRDTSESRLKDERIMEKWVQEKLSELLCFLVPDDLVQYILQIENEKDLDFYLTTLLNNERPNHRQFVTELKKRRASYNNQTKYKKTNDDAADSISKKQNDKKKGKGKGKKNVQVQETVKPETKSEKVEKKKTKFVSLLSHGNVLLKGRHKCDCEANRHALINNCLNCGRIVCVQEGSGPCFSCSELVCSPEEQVLLRSNTKQADTLYNKLMDQKPNKSLEDSLKQRDKLLDFDRNSARRTKVIDDESDYYQSNSIWLSHDERKKLQKQEEEALARKHASRLDKKVTIDFMGRVAVDEDQSINLQSEDLGEVRSYDNFDDPNICPTIEFDRPTFVEMGIFGTRERTENHIWTTEGRIQDKEYLEMFDQGLCLSMHQPYASLLVAGIKTHEGRSWYSSHRGRLWIASAAKVPSSEEISNIKHAYRKLKNENVEFPEVYPTSCLLGCVTVTDVLSQKEYRDVYPEGESDSPYVFICENPYMLPIQFPIKGKHKIYKMDKKIHQAASKCLERAMKIASN</sequence>
<dbReference type="STRING" id="300112.A0A4V3SCG3"/>
<feature type="compositionally biased region" description="Polar residues" evidence="2">
    <location>
        <begin position="41"/>
        <end position="51"/>
    </location>
</feature>
<organism evidence="4 5">
    <name type="scientific">Temnothorax longispinosus</name>
    <dbReference type="NCBI Taxonomy" id="300112"/>
    <lineage>
        <taxon>Eukaryota</taxon>
        <taxon>Metazoa</taxon>
        <taxon>Ecdysozoa</taxon>
        <taxon>Arthropoda</taxon>
        <taxon>Hexapoda</taxon>
        <taxon>Insecta</taxon>
        <taxon>Pterygota</taxon>
        <taxon>Neoptera</taxon>
        <taxon>Endopterygota</taxon>
        <taxon>Hymenoptera</taxon>
        <taxon>Apocrita</taxon>
        <taxon>Aculeata</taxon>
        <taxon>Formicoidea</taxon>
        <taxon>Formicidae</taxon>
        <taxon>Myrmicinae</taxon>
        <taxon>Temnothorax</taxon>
    </lineage>
</organism>
<dbReference type="Proteomes" id="UP000310200">
    <property type="component" value="Unassembled WGS sequence"/>
</dbReference>
<dbReference type="Gene3D" id="2.30.130.30">
    <property type="entry name" value="Hypothetical protein"/>
    <property type="match status" value="1"/>
</dbReference>
<feature type="compositionally biased region" description="Basic residues" evidence="2">
    <location>
        <begin position="748"/>
        <end position="759"/>
    </location>
</feature>
<dbReference type="InterPro" id="IPR039128">
    <property type="entry name" value="TRIP4-like"/>
</dbReference>
<reference evidence="4 5" key="1">
    <citation type="journal article" date="2019" name="Philos. Trans. R. Soc. Lond., B, Biol. Sci.">
        <title>Ant behaviour and brain gene expression of defending hosts depend on the ecological success of the intruding social parasite.</title>
        <authorList>
            <person name="Kaur R."/>
            <person name="Stoldt M."/>
            <person name="Jongepier E."/>
            <person name="Feldmeyer B."/>
            <person name="Menzel F."/>
            <person name="Bornberg-Bauer E."/>
            <person name="Foitzik S."/>
        </authorList>
    </citation>
    <scope>NUCLEOTIDE SEQUENCE [LARGE SCALE GENOMIC DNA]</scope>
    <source>
        <tissue evidence="4">Whole body</tissue>
    </source>
</reference>
<evidence type="ECO:0000259" key="3">
    <source>
        <dbReference type="SMART" id="SM01022"/>
    </source>
</evidence>
<feature type="compositionally biased region" description="Polar residues" evidence="2">
    <location>
        <begin position="151"/>
        <end position="163"/>
    </location>
</feature>
<dbReference type="InterPro" id="IPR015947">
    <property type="entry name" value="PUA-like_sf"/>
</dbReference>
<dbReference type="InterPro" id="IPR009349">
    <property type="entry name" value="TRIP4/RQT4_C2HC5_Znf"/>
</dbReference>
<dbReference type="Pfam" id="PF06221">
    <property type="entry name" value="zf-C2HC5"/>
    <property type="match status" value="1"/>
</dbReference>
<dbReference type="CDD" id="cd06554">
    <property type="entry name" value="ASCH_ASC-1_like"/>
    <property type="match status" value="1"/>
</dbReference>
<feature type="region of interest" description="Disordered" evidence="2">
    <location>
        <begin position="300"/>
        <end position="334"/>
    </location>
</feature>
<dbReference type="GO" id="GO:0005634">
    <property type="term" value="C:nucleus"/>
    <property type="evidence" value="ECO:0007669"/>
    <property type="project" value="InterPro"/>
</dbReference>
<name>A0A4V3SCG3_9HYME</name>
<dbReference type="SUPFAM" id="SSF88697">
    <property type="entry name" value="PUA domain-like"/>
    <property type="match status" value="1"/>
</dbReference>
<feature type="compositionally biased region" description="Basic and acidic residues" evidence="2">
    <location>
        <begin position="96"/>
        <end position="105"/>
    </location>
</feature>
<feature type="region of interest" description="Disordered" evidence="2">
    <location>
        <begin position="726"/>
        <end position="774"/>
    </location>
</feature>
<dbReference type="InterPro" id="IPR056994">
    <property type="entry name" value="TRI4_N"/>
</dbReference>
<feature type="region of interest" description="Disordered" evidence="2">
    <location>
        <begin position="96"/>
        <end position="128"/>
    </location>
</feature>
<feature type="region of interest" description="Disordered" evidence="2">
    <location>
        <begin position="151"/>
        <end position="269"/>
    </location>
</feature>
<keyword evidence="1" id="KW-0175">Coiled coil</keyword>
<dbReference type="FunFam" id="2.30.130.30:FF:000006">
    <property type="entry name" value="Putative_zinc_finger_motif_-_C2HC5-type /ASCH_domain_containing_protein_-_putative"/>
    <property type="match status" value="1"/>
</dbReference>
<feature type="coiled-coil region" evidence="1">
    <location>
        <begin position="518"/>
        <end position="545"/>
    </location>
</feature>
<gene>
    <name evidence="4" type="ORF">DBV15_07768</name>
</gene>
<evidence type="ECO:0000256" key="2">
    <source>
        <dbReference type="SAM" id="MobiDB-lite"/>
    </source>
</evidence>
<dbReference type="GO" id="GO:0180022">
    <property type="term" value="C:RQC-trigger complex"/>
    <property type="evidence" value="ECO:0007669"/>
    <property type="project" value="InterPro"/>
</dbReference>
<dbReference type="Pfam" id="PF23135">
    <property type="entry name" value="TRI4_N"/>
    <property type="match status" value="1"/>
</dbReference>
<dbReference type="GO" id="GO:0072344">
    <property type="term" value="P:rescue of stalled ribosome"/>
    <property type="evidence" value="ECO:0007669"/>
    <property type="project" value="InterPro"/>
</dbReference>
<evidence type="ECO:0000313" key="5">
    <source>
        <dbReference type="Proteomes" id="UP000310200"/>
    </source>
</evidence>
<dbReference type="EMBL" id="QBLH01000303">
    <property type="protein sequence ID" value="TGZ56664.1"/>
    <property type="molecule type" value="Genomic_DNA"/>
</dbReference>
<dbReference type="GO" id="GO:0008270">
    <property type="term" value="F:zinc ion binding"/>
    <property type="evidence" value="ECO:0007669"/>
    <property type="project" value="InterPro"/>
</dbReference>
<dbReference type="Pfam" id="PF04266">
    <property type="entry name" value="ASCH"/>
    <property type="match status" value="1"/>
</dbReference>
<keyword evidence="5" id="KW-1185">Reference proteome</keyword>
<dbReference type="PANTHER" id="PTHR12963:SF4">
    <property type="entry name" value="ACTIVATING SIGNAL COINTEGRATOR 1"/>
    <property type="match status" value="1"/>
</dbReference>
<dbReference type="InterPro" id="IPR056993">
    <property type="entry name" value="TRIP4_3rd_dom"/>
</dbReference>
<accession>A0A4V3SCG3</accession>
<feature type="compositionally biased region" description="Polar residues" evidence="2">
    <location>
        <begin position="173"/>
        <end position="183"/>
    </location>
</feature>
<evidence type="ECO:0000256" key="1">
    <source>
        <dbReference type="SAM" id="Coils"/>
    </source>
</evidence>
<dbReference type="Pfam" id="PF23134">
    <property type="entry name" value="TRIP4_3rd"/>
    <property type="match status" value="1"/>
</dbReference>
<feature type="compositionally biased region" description="Basic and acidic residues" evidence="2">
    <location>
        <begin position="54"/>
        <end position="64"/>
    </location>
</feature>
<dbReference type="PANTHER" id="PTHR12963">
    <property type="entry name" value="THYROID RECEPTOR INTERACTING PROTEIN RELATED"/>
    <property type="match status" value="1"/>
</dbReference>
<proteinExistence type="predicted"/>
<dbReference type="InterPro" id="IPR007374">
    <property type="entry name" value="ASCH_domain"/>
</dbReference>
<feature type="domain" description="ASCH" evidence="3">
    <location>
        <begin position="1020"/>
        <end position="1126"/>
    </location>
</feature>
<dbReference type="AlphaFoldDB" id="A0A4V3SCG3"/>
<comment type="caution">
    <text evidence="4">The sequence shown here is derived from an EMBL/GenBank/DDBJ whole genome shotgun (WGS) entry which is preliminary data.</text>
</comment>
<dbReference type="SMART" id="SM01022">
    <property type="entry name" value="ASCH"/>
    <property type="match status" value="1"/>
</dbReference>